<dbReference type="InterPro" id="IPR038696">
    <property type="entry name" value="IalB_sf"/>
</dbReference>
<name>A0A2S5JK33_9RHOB</name>
<accession>A0A2S5JK33</accession>
<dbReference type="RefSeq" id="WP_245873075.1">
    <property type="nucleotide sequence ID" value="NZ_PRDS01000002.1"/>
</dbReference>
<gene>
    <name evidence="3" type="ORF">LV82_01094</name>
</gene>
<reference evidence="3 4" key="1">
    <citation type="submission" date="2018-01" db="EMBL/GenBank/DDBJ databases">
        <title>Genomic Encyclopedia of Archaeal and Bacterial Type Strains, Phase II (KMG-II): from individual species to whole genera.</title>
        <authorList>
            <person name="Goeker M."/>
        </authorList>
    </citation>
    <scope>NUCLEOTIDE SEQUENCE [LARGE SCALE GENOMIC DNA]</scope>
    <source>
        <strain evidence="3 4">DSM 12048</strain>
    </source>
</reference>
<protein>
    <submittedName>
        <fullName evidence="3">Invasion protein IalB</fullName>
    </submittedName>
</protein>
<organism evidence="3 4">
    <name type="scientific">Albidovulum inexpectatum</name>
    <dbReference type="NCBI Taxonomy" id="196587"/>
    <lineage>
        <taxon>Bacteria</taxon>
        <taxon>Pseudomonadati</taxon>
        <taxon>Pseudomonadota</taxon>
        <taxon>Alphaproteobacteria</taxon>
        <taxon>Rhodobacterales</taxon>
        <taxon>Paracoccaceae</taxon>
        <taxon>Albidovulum</taxon>
    </lineage>
</organism>
<evidence type="ECO:0000256" key="1">
    <source>
        <dbReference type="SAM" id="MobiDB-lite"/>
    </source>
</evidence>
<keyword evidence="4" id="KW-1185">Reference proteome</keyword>
<proteinExistence type="predicted"/>
<feature type="signal peptide" evidence="2">
    <location>
        <begin position="1"/>
        <end position="22"/>
    </location>
</feature>
<sequence>MTIFVRSVTLAAMMGLALPAIAQEAAPETTQGEAAQTTPQDAPKVPEPYVKETFGDWELRCVKLAEDKPESCQLYQLLKDKQTGNPIMEITMIALPQAKDAPKDQPAPIAGATVIVPLETLLTQKLNITVDNSEQTRRFDFTFCAEVGCVARIGLTKEDVDAFRRGKVATISVVPVANPNVTVDVDLSLNGFTAGFEAVSKANAAQQ</sequence>
<feature type="compositionally biased region" description="Polar residues" evidence="1">
    <location>
        <begin position="28"/>
        <end position="40"/>
    </location>
</feature>
<evidence type="ECO:0000313" key="3">
    <source>
        <dbReference type="EMBL" id="PPB81877.1"/>
    </source>
</evidence>
<dbReference type="AlphaFoldDB" id="A0A2S5JK33"/>
<feature type="region of interest" description="Disordered" evidence="1">
    <location>
        <begin position="27"/>
        <end position="48"/>
    </location>
</feature>
<dbReference type="EMBL" id="PRDS01000002">
    <property type="protein sequence ID" value="PPB81877.1"/>
    <property type="molecule type" value="Genomic_DNA"/>
</dbReference>
<dbReference type="Pfam" id="PF06776">
    <property type="entry name" value="IalB"/>
    <property type="match status" value="1"/>
</dbReference>
<keyword evidence="2" id="KW-0732">Signal</keyword>
<evidence type="ECO:0000256" key="2">
    <source>
        <dbReference type="SAM" id="SignalP"/>
    </source>
</evidence>
<comment type="caution">
    <text evidence="3">The sequence shown here is derived from an EMBL/GenBank/DDBJ whole genome shotgun (WGS) entry which is preliminary data.</text>
</comment>
<feature type="chain" id="PRO_5015540516" evidence="2">
    <location>
        <begin position="23"/>
        <end position="207"/>
    </location>
</feature>
<dbReference type="Proteomes" id="UP000239736">
    <property type="component" value="Unassembled WGS sequence"/>
</dbReference>
<dbReference type="Gene3D" id="2.60.40.1880">
    <property type="entry name" value="Invasion associated locus B (IalB) protein"/>
    <property type="match status" value="1"/>
</dbReference>
<evidence type="ECO:0000313" key="4">
    <source>
        <dbReference type="Proteomes" id="UP000239736"/>
    </source>
</evidence>
<dbReference type="InterPro" id="IPR010642">
    <property type="entry name" value="Invasion_prot_B"/>
</dbReference>